<keyword evidence="2" id="KW-0808">Transferase</keyword>
<evidence type="ECO:0000256" key="3">
    <source>
        <dbReference type="ARBA" id="ARBA00022960"/>
    </source>
</evidence>
<dbReference type="InterPro" id="IPR036366">
    <property type="entry name" value="PGBDSf"/>
</dbReference>
<feature type="domain" description="L,D-TPase catalytic" evidence="9">
    <location>
        <begin position="201"/>
        <end position="353"/>
    </location>
</feature>
<keyword evidence="8" id="KW-0732">Signal</keyword>
<comment type="caution">
    <text evidence="10">The sequence shown here is derived from an EMBL/GenBank/DDBJ whole genome shotgun (WGS) entry which is preliminary data.</text>
</comment>
<dbReference type="PANTHER" id="PTHR41533:SF1">
    <property type="entry name" value="L,D-TRANSPEPTIDASE YCBB-RELATED"/>
    <property type="match status" value="1"/>
</dbReference>
<dbReference type="InterPro" id="IPR036365">
    <property type="entry name" value="PGBD-like_sf"/>
</dbReference>
<evidence type="ECO:0000313" key="10">
    <source>
        <dbReference type="EMBL" id="MDX2295890.1"/>
    </source>
</evidence>
<dbReference type="InterPro" id="IPR052905">
    <property type="entry name" value="LD-transpeptidase_YkuD-like"/>
</dbReference>
<comment type="pathway">
    <text evidence="1 6">Cell wall biogenesis; peptidoglycan biosynthesis.</text>
</comment>
<dbReference type="Pfam" id="PF03734">
    <property type="entry name" value="YkuD"/>
    <property type="match status" value="1"/>
</dbReference>
<accession>A0ABU4KDQ2</accession>
<evidence type="ECO:0000256" key="1">
    <source>
        <dbReference type="ARBA" id="ARBA00004752"/>
    </source>
</evidence>
<dbReference type="PANTHER" id="PTHR41533">
    <property type="entry name" value="L,D-TRANSPEPTIDASE HI_1667-RELATED"/>
    <property type="match status" value="1"/>
</dbReference>
<dbReference type="InterPro" id="IPR005490">
    <property type="entry name" value="LD_TPept_cat_dom"/>
</dbReference>
<evidence type="ECO:0000256" key="7">
    <source>
        <dbReference type="SAM" id="MobiDB-lite"/>
    </source>
</evidence>
<dbReference type="SUPFAM" id="SSF141523">
    <property type="entry name" value="L,D-transpeptidase catalytic domain-like"/>
    <property type="match status" value="1"/>
</dbReference>
<protein>
    <submittedName>
        <fullName evidence="10">Peptidoglycan-binding protein</fullName>
    </submittedName>
</protein>
<feature type="chain" id="PRO_5047494904" evidence="8">
    <location>
        <begin position="25"/>
        <end position="353"/>
    </location>
</feature>
<proteinExistence type="predicted"/>
<sequence>MRKNTRNLLLQALAGVLLAGGALGAVNATGDQANASTKPTARTGSHATPLKAASWPVLKTGARGDDVLTVQHLLAAHGHAVKTDKVFGKKTAAAVAKFQKRTGLKADGVVGPKTWAKLTALTLRSGSRGPAVKAVQVQLGLHPDGAFGTKTYNAVRAFQTRAGLKTDGVAGPKTWTALITGPSATTPGTKPAPRGYSLRFKKNPANPTDSRLILLRDGKEIDSYRAGSGLGSTDECAKARGWLPNGTYPITTHSTTWNGSVIKGYAIQLADKTCKPKPGHKPVKRTELFIHSEMTRTGGQGKDTPGRDDSTRWENTNDYKSLGCIKLTPTDIKDLFQHLNRARWPKNLTLHVS</sequence>
<dbReference type="PROSITE" id="PS52029">
    <property type="entry name" value="LD_TPASE"/>
    <property type="match status" value="1"/>
</dbReference>
<evidence type="ECO:0000256" key="6">
    <source>
        <dbReference type="PROSITE-ProRule" id="PRU01373"/>
    </source>
</evidence>
<evidence type="ECO:0000313" key="11">
    <source>
        <dbReference type="Proteomes" id="UP001278571"/>
    </source>
</evidence>
<organism evidence="10 11">
    <name type="scientific">Streptomyces roseolus</name>
    <dbReference type="NCBI Taxonomy" id="67358"/>
    <lineage>
        <taxon>Bacteria</taxon>
        <taxon>Bacillati</taxon>
        <taxon>Actinomycetota</taxon>
        <taxon>Actinomycetes</taxon>
        <taxon>Kitasatosporales</taxon>
        <taxon>Streptomycetaceae</taxon>
        <taxon>Streptomyces</taxon>
    </lineage>
</organism>
<name>A0ABU4KDQ2_9ACTN</name>
<evidence type="ECO:0000256" key="8">
    <source>
        <dbReference type="SAM" id="SignalP"/>
    </source>
</evidence>
<evidence type="ECO:0000256" key="5">
    <source>
        <dbReference type="ARBA" id="ARBA00023316"/>
    </source>
</evidence>
<dbReference type="EMBL" id="JAWJZF010000464">
    <property type="protein sequence ID" value="MDX2295890.1"/>
    <property type="molecule type" value="Genomic_DNA"/>
</dbReference>
<feature type="active site" description="Proton donor/acceptor" evidence="6">
    <location>
        <position position="291"/>
    </location>
</feature>
<dbReference type="CDD" id="cd16913">
    <property type="entry name" value="YkuD_like"/>
    <property type="match status" value="1"/>
</dbReference>
<dbReference type="Proteomes" id="UP001278571">
    <property type="component" value="Unassembled WGS sequence"/>
</dbReference>
<keyword evidence="4 6" id="KW-0573">Peptidoglycan synthesis</keyword>
<evidence type="ECO:0000259" key="9">
    <source>
        <dbReference type="PROSITE" id="PS52029"/>
    </source>
</evidence>
<feature type="active site" description="Nucleophile" evidence="6">
    <location>
        <position position="324"/>
    </location>
</feature>
<dbReference type="Pfam" id="PF01471">
    <property type="entry name" value="PG_binding_1"/>
    <property type="match status" value="2"/>
</dbReference>
<dbReference type="Gene3D" id="2.40.440.10">
    <property type="entry name" value="L,D-transpeptidase catalytic domain-like"/>
    <property type="match status" value="1"/>
</dbReference>
<keyword evidence="11" id="KW-1185">Reference proteome</keyword>
<reference evidence="10 11" key="1">
    <citation type="submission" date="2023-10" db="EMBL/GenBank/DDBJ databases">
        <authorList>
            <person name="Wang X.X."/>
        </authorList>
    </citation>
    <scope>NUCLEOTIDE SEQUENCE [LARGE SCALE GENOMIC DNA]</scope>
    <source>
        <strain evidence="10 11">NBRC 12816</strain>
    </source>
</reference>
<dbReference type="InterPro" id="IPR038063">
    <property type="entry name" value="Transpep_catalytic_dom"/>
</dbReference>
<dbReference type="Gene3D" id="1.10.101.10">
    <property type="entry name" value="PGBD-like superfamily/PGBD"/>
    <property type="match status" value="2"/>
</dbReference>
<keyword evidence="3 6" id="KW-0133">Cell shape</keyword>
<feature type="compositionally biased region" description="Basic and acidic residues" evidence="7">
    <location>
        <begin position="304"/>
        <end position="314"/>
    </location>
</feature>
<keyword evidence="5 6" id="KW-0961">Cell wall biogenesis/degradation</keyword>
<gene>
    <name evidence="10" type="ORF">R2363_27420</name>
</gene>
<feature type="signal peptide" evidence="8">
    <location>
        <begin position="1"/>
        <end position="24"/>
    </location>
</feature>
<dbReference type="InterPro" id="IPR002477">
    <property type="entry name" value="Peptidoglycan-bd-like"/>
</dbReference>
<dbReference type="SUPFAM" id="SSF47090">
    <property type="entry name" value="PGBD-like"/>
    <property type="match status" value="2"/>
</dbReference>
<evidence type="ECO:0000256" key="2">
    <source>
        <dbReference type="ARBA" id="ARBA00022679"/>
    </source>
</evidence>
<dbReference type="RefSeq" id="WP_319012077.1">
    <property type="nucleotide sequence ID" value="NZ_JAWJZF010000464.1"/>
</dbReference>
<feature type="region of interest" description="Disordered" evidence="7">
    <location>
        <begin position="295"/>
        <end position="314"/>
    </location>
</feature>
<evidence type="ECO:0000256" key="4">
    <source>
        <dbReference type="ARBA" id="ARBA00022984"/>
    </source>
</evidence>